<comment type="caution">
    <text evidence="2">The sequence shown here is derived from an EMBL/GenBank/DDBJ whole genome shotgun (WGS) entry which is preliminary data.</text>
</comment>
<evidence type="ECO:0000313" key="3">
    <source>
        <dbReference type="Proteomes" id="UP000318478"/>
    </source>
</evidence>
<dbReference type="Pfam" id="PF08447">
    <property type="entry name" value="PAS_3"/>
    <property type="match status" value="1"/>
</dbReference>
<name>A0A5C5YPP0_9BACT</name>
<dbReference type="InterPro" id="IPR000014">
    <property type="entry name" value="PAS"/>
</dbReference>
<gene>
    <name evidence="2" type="primary">aer</name>
    <name evidence="2" type="ORF">Pla123a_23570</name>
</gene>
<dbReference type="InterPro" id="IPR035965">
    <property type="entry name" value="PAS-like_dom_sf"/>
</dbReference>
<organism evidence="2 3">
    <name type="scientific">Posidoniimonas polymericola</name>
    <dbReference type="NCBI Taxonomy" id="2528002"/>
    <lineage>
        <taxon>Bacteria</taxon>
        <taxon>Pseudomonadati</taxon>
        <taxon>Planctomycetota</taxon>
        <taxon>Planctomycetia</taxon>
        <taxon>Pirellulales</taxon>
        <taxon>Lacipirellulaceae</taxon>
        <taxon>Posidoniimonas</taxon>
    </lineage>
</organism>
<feature type="domain" description="PAS" evidence="1">
    <location>
        <begin position="24"/>
        <end position="77"/>
    </location>
</feature>
<dbReference type="AlphaFoldDB" id="A0A5C5YPP0"/>
<dbReference type="Gene3D" id="3.30.450.20">
    <property type="entry name" value="PAS domain"/>
    <property type="match status" value="1"/>
</dbReference>
<reference evidence="2 3" key="1">
    <citation type="submission" date="2019-02" db="EMBL/GenBank/DDBJ databases">
        <title>Deep-cultivation of Planctomycetes and their phenomic and genomic characterization uncovers novel biology.</title>
        <authorList>
            <person name="Wiegand S."/>
            <person name="Jogler M."/>
            <person name="Boedeker C."/>
            <person name="Pinto D."/>
            <person name="Vollmers J."/>
            <person name="Rivas-Marin E."/>
            <person name="Kohn T."/>
            <person name="Peeters S.H."/>
            <person name="Heuer A."/>
            <person name="Rast P."/>
            <person name="Oberbeckmann S."/>
            <person name="Bunk B."/>
            <person name="Jeske O."/>
            <person name="Meyerdierks A."/>
            <person name="Storesund J.E."/>
            <person name="Kallscheuer N."/>
            <person name="Luecker S."/>
            <person name="Lage O.M."/>
            <person name="Pohl T."/>
            <person name="Merkel B.J."/>
            <person name="Hornburger P."/>
            <person name="Mueller R.-W."/>
            <person name="Bruemmer F."/>
            <person name="Labrenz M."/>
            <person name="Spormann A.M."/>
            <person name="Op Den Camp H."/>
            <person name="Overmann J."/>
            <person name="Amann R."/>
            <person name="Jetten M.S.M."/>
            <person name="Mascher T."/>
            <person name="Medema M.H."/>
            <person name="Devos D.P."/>
            <person name="Kaster A.-K."/>
            <person name="Ovreas L."/>
            <person name="Rohde M."/>
            <person name="Galperin M.Y."/>
            <person name="Jogler C."/>
        </authorList>
    </citation>
    <scope>NUCLEOTIDE SEQUENCE [LARGE SCALE GENOMIC DNA]</scope>
    <source>
        <strain evidence="2 3">Pla123a</strain>
    </source>
</reference>
<dbReference type="RefSeq" id="WP_146587098.1">
    <property type="nucleotide sequence ID" value="NZ_SJPO01000005.1"/>
</dbReference>
<proteinExistence type="predicted"/>
<dbReference type="SUPFAM" id="SSF58104">
    <property type="entry name" value="Methyl-accepting chemotaxis protein (MCP) signaling domain"/>
    <property type="match status" value="1"/>
</dbReference>
<accession>A0A5C5YPP0</accession>
<evidence type="ECO:0000259" key="1">
    <source>
        <dbReference type="PROSITE" id="PS50112"/>
    </source>
</evidence>
<dbReference type="NCBIfam" id="TIGR00229">
    <property type="entry name" value="sensory_box"/>
    <property type="match status" value="1"/>
</dbReference>
<keyword evidence="2" id="KW-0675">Receptor</keyword>
<dbReference type="PROSITE" id="PS50112">
    <property type="entry name" value="PAS"/>
    <property type="match status" value="1"/>
</dbReference>
<dbReference type="CDD" id="cd00130">
    <property type="entry name" value="PAS"/>
    <property type="match status" value="1"/>
</dbReference>
<keyword evidence="3" id="KW-1185">Reference proteome</keyword>
<dbReference type="Proteomes" id="UP000318478">
    <property type="component" value="Unassembled WGS sequence"/>
</dbReference>
<sequence length="469" mass="51643">MSSKNIVPINEERAFEVQELFFSVTDLKGVIRFGNEVFTRISGYDEPDLIGKPHNVIRHPDMPRAVFKLLWDYLESDRPIAAYVKNMAKDGRYYWVLATVMPIPGGYLSIRLKPTSPLFAAVKGVYAEALSLERTVEKETGNRKTAMEAATGLILEKLAAHGFADYDAFMSEALSQELVCREAQLREVGYTAPTRFGAAKNAYGALEEQCCMLASKLTAVFSSTGTFKQLSEELSKKYQAIQELGPSLQFLALNARMAASRLGDQGVVQAAVADALGAKSKQAEGFIHSLIERMTPLQHATNKQVFDIAVARFEADMAHAFAAELKDAPPDSHCLRVRESLTAVTDELAKRCGAVMESMQLLDYETHKAQIDVQELITRIVEMKAIQLNGKIEAAASDAKSDFSVIFEEASRYIEGGRTDCGVLLDVLEVSSDEINSFRQLEPELQSDLRTMCDTTERAVSGGLEAVPA</sequence>
<evidence type="ECO:0000313" key="2">
    <source>
        <dbReference type="EMBL" id="TWT76932.1"/>
    </source>
</evidence>
<dbReference type="SUPFAM" id="SSF55785">
    <property type="entry name" value="PYP-like sensor domain (PAS domain)"/>
    <property type="match status" value="1"/>
</dbReference>
<dbReference type="EMBL" id="SJPO01000005">
    <property type="protein sequence ID" value="TWT76932.1"/>
    <property type="molecule type" value="Genomic_DNA"/>
</dbReference>
<dbReference type="Gene3D" id="1.10.287.950">
    <property type="entry name" value="Methyl-accepting chemotaxis protein"/>
    <property type="match status" value="1"/>
</dbReference>
<protein>
    <submittedName>
        <fullName evidence="2">Aerotaxis receptor</fullName>
    </submittedName>
</protein>
<dbReference type="InterPro" id="IPR013655">
    <property type="entry name" value="PAS_fold_3"/>
</dbReference>
<dbReference type="OrthoDB" id="266313at2"/>